<reference evidence="4 5" key="1">
    <citation type="submission" date="2018-11" db="EMBL/GenBank/DDBJ databases">
        <title>Complete genome sequence of Nocardioides baekrokdamisoli strain KCTC 39748.</title>
        <authorList>
            <person name="Kang S.W."/>
            <person name="Lee K.C."/>
            <person name="Kim K.K."/>
            <person name="Kim J.S."/>
            <person name="Kim D.S."/>
            <person name="Ko S.H."/>
            <person name="Yang S.H."/>
            <person name="Shin Y.K."/>
            <person name="Lee J.S."/>
        </authorList>
    </citation>
    <scope>NUCLEOTIDE SEQUENCE [LARGE SCALE GENOMIC DNA]</scope>
    <source>
        <strain evidence="4 5">KCTC 39748</strain>
    </source>
</reference>
<dbReference type="Proteomes" id="UP000271573">
    <property type="component" value="Chromosome"/>
</dbReference>
<evidence type="ECO:0000256" key="1">
    <source>
        <dbReference type="ARBA" id="ARBA00023125"/>
    </source>
</evidence>
<dbReference type="Gene3D" id="1.10.357.10">
    <property type="entry name" value="Tetracycline Repressor, domain 2"/>
    <property type="match status" value="1"/>
</dbReference>
<dbReference type="EMBL" id="AP019307">
    <property type="protein sequence ID" value="BBH17614.1"/>
    <property type="molecule type" value="Genomic_DNA"/>
</dbReference>
<keyword evidence="5" id="KW-1185">Reference proteome</keyword>
<dbReference type="PANTHER" id="PTHR30055:SF226">
    <property type="entry name" value="HTH-TYPE TRANSCRIPTIONAL REGULATOR PKSA"/>
    <property type="match status" value="1"/>
</dbReference>
<name>A0A3G9J2E0_9ACTN</name>
<dbReference type="InterPro" id="IPR001647">
    <property type="entry name" value="HTH_TetR"/>
</dbReference>
<keyword evidence="1 2" id="KW-0238">DNA-binding</keyword>
<dbReference type="InterPro" id="IPR050109">
    <property type="entry name" value="HTH-type_TetR-like_transc_reg"/>
</dbReference>
<organism evidence="4 5">
    <name type="scientific">Nocardioides baekrokdamisoli</name>
    <dbReference type="NCBI Taxonomy" id="1804624"/>
    <lineage>
        <taxon>Bacteria</taxon>
        <taxon>Bacillati</taxon>
        <taxon>Actinomycetota</taxon>
        <taxon>Actinomycetes</taxon>
        <taxon>Propionibacteriales</taxon>
        <taxon>Nocardioidaceae</taxon>
        <taxon>Nocardioides</taxon>
    </lineage>
</organism>
<proteinExistence type="predicted"/>
<feature type="DNA-binding region" description="H-T-H motif" evidence="2">
    <location>
        <begin position="26"/>
        <end position="45"/>
    </location>
</feature>
<dbReference type="KEGG" id="nbe:Back2_19010"/>
<dbReference type="RefSeq" id="WP_231998666.1">
    <property type="nucleotide sequence ID" value="NZ_AP019307.1"/>
</dbReference>
<dbReference type="GO" id="GO:0003700">
    <property type="term" value="F:DNA-binding transcription factor activity"/>
    <property type="evidence" value="ECO:0007669"/>
    <property type="project" value="TreeGrafter"/>
</dbReference>
<feature type="domain" description="HTH tetR-type" evidence="3">
    <location>
        <begin position="4"/>
        <end position="63"/>
    </location>
</feature>
<evidence type="ECO:0000313" key="5">
    <source>
        <dbReference type="Proteomes" id="UP000271573"/>
    </source>
</evidence>
<dbReference type="SUPFAM" id="SSF48498">
    <property type="entry name" value="Tetracyclin repressor-like, C-terminal domain"/>
    <property type="match status" value="1"/>
</dbReference>
<dbReference type="InterPro" id="IPR009057">
    <property type="entry name" value="Homeodomain-like_sf"/>
</dbReference>
<accession>A0A3G9J2E0</accession>
<dbReference type="GO" id="GO:0000976">
    <property type="term" value="F:transcription cis-regulatory region binding"/>
    <property type="evidence" value="ECO:0007669"/>
    <property type="project" value="TreeGrafter"/>
</dbReference>
<dbReference type="PROSITE" id="PS50977">
    <property type="entry name" value="HTH_TETR_2"/>
    <property type="match status" value="1"/>
</dbReference>
<evidence type="ECO:0000313" key="4">
    <source>
        <dbReference type="EMBL" id="BBH17614.1"/>
    </source>
</evidence>
<dbReference type="SUPFAM" id="SSF46689">
    <property type="entry name" value="Homeodomain-like"/>
    <property type="match status" value="1"/>
</dbReference>
<sequence length="205" mass="22401">MADDARRTQVVEAATAAVDELGVSVGTAQIAERAGIPRPHVYRYVESREHLDALVARQAATLLLDHVRPAFLTPGTGHEIVHGILTSTVEWAAAHPNLYRFMAQRPQTPGEHSARFGRTRFLDVVASSIGAYLRGTDITVSVPEGLLAGLIGMADGTIVWWLDHQDERQDAMVNRLTRQTEAVVRDALNSVGIQVPEDLRLDPQA</sequence>
<dbReference type="AlphaFoldDB" id="A0A3G9J2E0"/>
<evidence type="ECO:0000259" key="3">
    <source>
        <dbReference type="PROSITE" id="PS50977"/>
    </source>
</evidence>
<dbReference type="InterPro" id="IPR036271">
    <property type="entry name" value="Tet_transcr_reg_TetR-rel_C_sf"/>
</dbReference>
<protein>
    <submittedName>
        <fullName evidence="4">TetR family transcriptional regulator</fullName>
    </submittedName>
</protein>
<dbReference type="PANTHER" id="PTHR30055">
    <property type="entry name" value="HTH-TYPE TRANSCRIPTIONAL REGULATOR RUTR"/>
    <property type="match status" value="1"/>
</dbReference>
<evidence type="ECO:0000256" key="2">
    <source>
        <dbReference type="PROSITE-ProRule" id="PRU00335"/>
    </source>
</evidence>
<gene>
    <name evidence="4" type="ORF">Back2_19010</name>
</gene>